<reference evidence="2 3" key="1">
    <citation type="submission" date="2019-02" db="EMBL/GenBank/DDBJ databases">
        <title>Deep-cultivation of Planctomycetes and their phenomic and genomic characterization uncovers novel biology.</title>
        <authorList>
            <person name="Wiegand S."/>
            <person name="Jogler M."/>
            <person name="Boedeker C."/>
            <person name="Pinto D."/>
            <person name="Vollmers J."/>
            <person name="Rivas-Marin E."/>
            <person name="Kohn T."/>
            <person name="Peeters S.H."/>
            <person name="Heuer A."/>
            <person name="Rast P."/>
            <person name="Oberbeckmann S."/>
            <person name="Bunk B."/>
            <person name="Jeske O."/>
            <person name="Meyerdierks A."/>
            <person name="Storesund J.E."/>
            <person name="Kallscheuer N."/>
            <person name="Luecker S."/>
            <person name="Lage O.M."/>
            <person name="Pohl T."/>
            <person name="Merkel B.J."/>
            <person name="Hornburger P."/>
            <person name="Mueller R.-W."/>
            <person name="Bruemmer F."/>
            <person name="Labrenz M."/>
            <person name="Spormann A.M."/>
            <person name="Op den Camp H."/>
            <person name="Overmann J."/>
            <person name="Amann R."/>
            <person name="Jetten M.S.M."/>
            <person name="Mascher T."/>
            <person name="Medema M.H."/>
            <person name="Devos D.P."/>
            <person name="Kaster A.-K."/>
            <person name="Ovreas L."/>
            <person name="Rohde M."/>
            <person name="Galperin M.Y."/>
            <person name="Jogler C."/>
        </authorList>
    </citation>
    <scope>NUCLEOTIDE SEQUENCE [LARGE SCALE GENOMIC DNA]</scope>
    <source>
        <strain evidence="2 3">Q31a</strain>
    </source>
</reference>
<evidence type="ECO:0000313" key="3">
    <source>
        <dbReference type="Proteomes" id="UP000318017"/>
    </source>
</evidence>
<dbReference type="Pfam" id="PF14067">
    <property type="entry name" value="LssY_C"/>
    <property type="match status" value="1"/>
</dbReference>
<name>A0A518G8N6_9BACT</name>
<protein>
    <recommendedName>
        <fullName evidence="1">LssY-like C-terminal domain-containing protein</fullName>
    </recommendedName>
</protein>
<dbReference type="KEGG" id="ahel:Q31a_32780"/>
<evidence type="ECO:0000313" key="2">
    <source>
        <dbReference type="EMBL" id="QDV24956.1"/>
    </source>
</evidence>
<dbReference type="EMBL" id="CP036298">
    <property type="protein sequence ID" value="QDV24956.1"/>
    <property type="molecule type" value="Genomic_DNA"/>
</dbReference>
<feature type="domain" description="LssY-like C-terminal" evidence="1">
    <location>
        <begin position="32"/>
        <end position="70"/>
    </location>
</feature>
<evidence type="ECO:0000259" key="1">
    <source>
        <dbReference type="Pfam" id="PF14067"/>
    </source>
</evidence>
<proteinExistence type="predicted"/>
<gene>
    <name evidence="2" type="ORF">Q31a_32780</name>
</gene>
<accession>A0A518G8N6</accession>
<dbReference type="InterPro" id="IPR025902">
    <property type="entry name" value="LssY-like-C_dom"/>
</dbReference>
<organism evidence="2 3">
    <name type="scientific">Aureliella helgolandensis</name>
    <dbReference type="NCBI Taxonomy" id="2527968"/>
    <lineage>
        <taxon>Bacteria</taxon>
        <taxon>Pseudomonadati</taxon>
        <taxon>Planctomycetota</taxon>
        <taxon>Planctomycetia</taxon>
        <taxon>Pirellulales</taxon>
        <taxon>Pirellulaceae</taxon>
        <taxon>Aureliella</taxon>
    </lineage>
</organism>
<keyword evidence="3" id="KW-1185">Reference proteome</keyword>
<sequence>MIAVSIAAEYVIAPILWKTFARHDPSFDESLRITRTRDGHPGDALNVGFIGTESQRTNLMKNASWFPASALVPVLHFGELILARKRRPATIEIEPLGFQFHGSSEFGGCVHGTSEAKCPWMQASASYLNS</sequence>
<dbReference type="Proteomes" id="UP000318017">
    <property type="component" value="Chromosome"/>
</dbReference>
<dbReference type="OrthoDB" id="3725455at2"/>
<dbReference type="AlphaFoldDB" id="A0A518G8N6"/>